<dbReference type="Proteomes" id="UP000273244">
    <property type="component" value="Unassembled WGS sequence"/>
</dbReference>
<evidence type="ECO:0000313" key="5">
    <source>
        <dbReference type="Proteomes" id="UP000193388"/>
    </source>
</evidence>
<evidence type="ECO:0000313" key="2">
    <source>
        <dbReference type="EMBL" id="ORP03702.1"/>
    </source>
</evidence>
<accession>A0A081Q7Y9</accession>
<reference evidence="1 4" key="2">
    <citation type="submission" date="2016-01" db="EMBL/GenBank/DDBJ databases">
        <title>Highly variable Streptococcus oralis are common among viridans streptococci isolated from primates.</title>
        <authorList>
            <person name="Denapaite D."/>
            <person name="Rieger M."/>
            <person name="Koendgen S."/>
            <person name="Brueckner R."/>
            <person name="Ochigava I."/>
            <person name="Kappeler P."/>
            <person name="Maetz-Rensing K."/>
            <person name="Leendertz F."/>
            <person name="Hakenbeck R."/>
        </authorList>
    </citation>
    <scope>NUCLEOTIDE SEQUENCE [LARGE SCALE GENOMIC DNA]</scope>
    <source>
        <strain evidence="1 4">10712</strain>
    </source>
</reference>
<dbReference type="AlphaFoldDB" id="A0A081Q7Y9"/>
<gene>
    <name evidence="2" type="ORF">B7693_03950</name>
    <name evidence="3" type="ORF">D8837_08710</name>
    <name evidence="1" type="ORF">SMI10712_00114</name>
</gene>
<evidence type="ECO:0000313" key="1">
    <source>
        <dbReference type="EMBL" id="KYF34340.1"/>
    </source>
</evidence>
<dbReference type="EMBL" id="RJOG01000058">
    <property type="protein sequence ID" value="RSJ04656.1"/>
    <property type="molecule type" value="Genomic_DNA"/>
</dbReference>
<organism evidence="2 5">
    <name type="scientific">Streptococcus mitis</name>
    <dbReference type="NCBI Taxonomy" id="28037"/>
    <lineage>
        <taxon>Bacteria</taxon>
        <taxon>Bacillati</taxon>
        <taxon>Bacillota</taxon>
        <taxon>Bacilli</taxon>
        <taxon>Lactobacillales</taxon>
        <taxon>Streptococcaceae</taxon>
        <taxon>Streptococcus</taxon>
        <taxon>Streptococcus mitis group</taxon>
    </lineage>
</organism>
<protein>
    <submittedName>
        <fullName evidence="2">Uncharacterized protein</fullName>
    </submittedName>
</protein>
<proteinExistence type="predicted"/>
<dbReference type="Proteomes" id="UP000075618">
    <property type="component" value="Unassembled WGS sequence"/>
</dbReference>
<reference evidence="3 6" key="4">
    <citation type="submission" date="2018-11" db="EMBL/GenBank/DDBJ databases">
        <title>Species Designations Belie Phenotypic and Genotypic Heterogeneity in Oral Streptococci.</title>
        <authorList>
            <person name="Velsko I."/>
        </authorList>
    </citation>
    <scope>NUCLEOTIDE SEQUENCE [LARGE SCALE GENOMIC DNA]</scope>
    <source>
        <strain evidence="3 6">BCC07</strain>
    </source>
</reference>
<dbReference type="PATRIC" id="fig|28037.237.peg.628"/>
<dbReference type="Proteomes" id="UP000193388">
    <property type="component" value="Unassembled WGS sequence"/>
</dbReference>
<name>A0A081Q7Y9_STRMT</name>
<reference evidence="2" key="3">
    <citation type="submission" date="2017-04" db="EMBL/GenBank/DDBJ databases">
        <authorList>
            <person name="Afonso C.L."/>
            <person name="Miller P.J."/>
            <person name="Scott M.A."/>
            <person name="Spackman E."/>
            <person name="Goraichik I."/>
            <person name="Dimitrov K.M."/>
            <person name="Suarez D.L."/>
            <person name="Swayne D.E."/>
        </authorList>
    </citation>
    <scope>NUCLEOTIDE SEQUENCE</scope>
    <source>
        <strain evidence="2">B_5756_13</strain>
    </source>
</reference>
<dbReference type="OrthoDB" id="2232419at2"/>
<reference evidence="2 5" key="1">
    <citation type="journal article" date="2016" name="Eur. J. Clin. Microbiol. Infect. Dis.">
        <title>Whole genome sequencing as a tool for phylogenetic analysis of clinical strains of Mitis group streptococci.</title>
        <authorList>
            <person name="Rasmussen L.H."/>
            <person name="Dargis R."/>
            <person name="Hojholt K."/>
            <person name="Christensen J.J."/>
            <person name="Skovgaard O."/>
            <person name="Justesen U.S."/>
            <person name="Rosenvinge F.S."/>
            <person name="Moser C."/>
            <person name="Lukjancenko O."/>
            <person name="Rasmussen S."/>
            <person name="Nielsen X.C."/>
        </authorList>
    </citation>
    <scope>NUCLEOTIDE SEQUENCE [LARGE SCALE GENOMIC DNA]</scope>
    <source>
        <strain evidence="2 5">B_5756_13</strain>
    </source>
</reference>
<sequence>MVKTIDYYMDEKFVKKDYLIIKNSLDSRRLCKVTLDEKLLKLVLLLPNEMREIKMDSNLKPRIRVVDITDGSE</sequence>
<dbReference type="RefSeq" id="WP_033679542.1">
    <property type="nucleotide sequence ID" value="NZ_CAMHVK010000006.1"/>
</dbReference>
<evidence type="ECO:0000313" key="3">
    <source>
        <dbReference type="EMBL" id="RSJ04656.1"/>
    </source>
</evidence>
<evidence type="ECO:0000313" key="6">
    <source>
        <dbReference type="Proteomes" id="UP000273244"/>
    </source>
</evidence>
<dbReference type="EMBL" id="NCVM01000025">
    <property type="protein sequence ID" value="ORP03702.1"/>
    <property type="molecule type" value="Genomic_DNA"/>
</dbReference>
<comment type="caution">
    <text evidence="2">The sequence shown here is derived from an EMBL/GenBank/DDBJ whole genome shotgun (WGS) entry which is preliminary data.</text>
</comment>
<dbReference type="EMBL" id="LROT01000014">
    <property type="protein sequence ID" value="KYF34340.1"/>
    <property type="molecule type" value="Genomic_DNA"/>
</dbReference>
<evidence type="ECO:0000313" key="4">
    <source>
        <dbReference type="Proteomes" id="UP000075618"/>
    </source>
</evidence>